<dbReference type="EMBL" id="CAJOBD010007378">
    <property type="protein sequence ID" value="CAF4085298.1"/>
    <property type="molecule type" value="Genomic_DNA"/>
</dbReference>
<protein>
    <submittedName>
        <fullName evidence="1">Uncharacterized protein</fullName>
    </submittedName>
</protein>
<gene>
    <name evidence="2" type="ORF">JBS370_LOCUS30940</name>
    <name evidence="1" type="ORF">ZHD862_LOCUS35582</name>
</gene>
<dbReference type="EMBL" id="CAJNOT010005203">
    <property type="protein sequence ID" value="CAF1458511.1"/>
    <property type="molecule type" value="Genomic_DNA"/>
</dbReference>
<accession>A0A815Q7Y0</accession>
<evidence type="ECO:0000313" key="2">
    <source>
        <dbReference type="EMBL" id="CAF4085298.1"/>
    </source>
</evidence>
<dbReference type="Proteomes" id="UP000663864">
    <property type="component" value="Unassembled WGS sequence"/>
</dbReference>
<sequence>MASYDLAIVCHHQVSTLSIHPHMSYSEIMELIASHFHISINSFELQVHDKQFEEYIDFDEECSERLRQISPRTGINTVPAQVLFQEESETEPEFFNFQNVLSPLYVAANSPTSMSVSEDPRSITPTLDMNLCLLNRASPSPNNIHSSSADDSNSRAHVTFVRDVAPYQRTQYQQSDCHRDTVDIYTKKKKYIVRIQGVKTDHDNKYASILPEIKFPSHVLQQDQITLVVAVVIEEHNEEQVIWRLNAQKGFLRDDIETDTTSYNPIWLKIDRSALVNDGILK</sequence>
<comment type="caution">
    <text evidence="1">The sequence shown here is derived from an EMBL/GenBank/DDBJ whole genome shotgun (WGS) entry which is preliminary data.</text>
</comment>
<reference evidence="1" key="1">
    <citation type="submission" date="2021-02" db="EMBL/GenBank/DDBJ databases">
        <authorList>
            <person name="Nowell W R."/>
        </authorList>
    </citation>
    <scope>NUCLEOTIDE SEQUENCE</scope>
</reference>
<organism evidence="1 3">
    <name type="scientific">Rotaria sordida</name>
    <dbReference type="NCBI Taxonomy" id="392033"/>
    <lineage>
        <taxon>Eukaryota</taxon>
        <taxon>Metazoa</taxon>
        <taxon>Spiralia</taxon>
        <taxon>Gnathifera</taxon>
        <taxon>Rotifera</taxon>
        <taxon>Eurotatoria</taxon>
        <taxon>Bdelloidea</taxon>
        <taxon>Philodinida</taxon>
        <taxon>Philodinidae</taxon>
        <taxon>Rotaria</taxon>
    </lineage>
</organism>
<dbReference type="Proteomes" id="UP000663836">
    <property type="component" value="Unassembled WGS sequence"/>
</dbReference>
<name>A0A815Q7Y0_9BILA</name>
<evidence type="ECO:0000313" key="1">
    <source>
        <dbReference type="EMBL" id="CAF1458511.1"/>
    </source>
</evidence>
<evidence type="ECO:0000313" key="3">
    <source>
        <dbReference type="Proteomes" id="UP000663864"/>
    </source>
</evidence>
<dbReference type="AlphaFoldDB" id="A0A815Q7Y0"/>
<proteinExistence type="predicted"/>